<dbReference type="InterPro" id="IPR023635">
    <property type="entry name" value="Peptide_deformylase"/>
</dbReference>
<dbReference type="SUPFAM" id="SSF56420">
    <property type="entry name" value="Peptide deformylase"/>
    <property type="match status" value="1"/>
</dbReference>
<dbReference type="PRINTS" id="PR01576">
    <property type="entry name" value="PDEFORMYLASE"/>
</dbReference>
<comment type="catalytic activity">
    <reaction evidence="6">
        <text>N-terminal N-formyl-L-methionyl-[peptide] + H2O = N-terminal L-methionyl-[peptide] + formate</text>
        <dbReference type="Rhea" id="RHEA:24420"/>
        <dbReference type="Rhea" id="RHEA-COMP:10639"/>
        <dbReference type="Rhea" id="RHEA-COMP:10640"/>
        <dbReference type="ChEBI" id="CHEBI:15377"/>
        <dbReference type="ChEBI" id="CHEBI:15740"/>
        <dbReference type="ChEBI" id="CHEBI:49298"/>
        <dbReference type="ChEBI" id="CHEBI:64731"/>
        <dbReference type="EC" id="3.5.1.88"/>
    </reaction>
</comment>
<dbReference type="RefSeq" id="WP_187533652.1">
    <property type="nucleotide sequence ID" value="NZ_CBCSHU010000010.1"/>
</dbReference>
<dbReference type="HAMAP" id="MF_00163">
    <property type="entry name" value="Pep_deformylase"/>
    <property type="match status" value="1"/>
</dbReference>
<dbReference type="EMBL" id="CP060715">
    <property type="protein sequence ID" value="QNN60524.1"/>
    <property type="molecule type" value="Genomic_DNA"/>
</dbReference>
<dbReference type="Gene3D" id="3.90.45.10">
    <property type="entry name" value="Peptide deformylase"/>
    <property type="match status" value="1"/>
</dbReference>
<dbReference type="Proteomes" id="UP000515928">
    <property type="component" value="Chromosome"/>
</dbReference>
<keyword evidence="4 6" id="KW-0648">Protein biosynthesis</keyword>
<feature type="active site" evidence="6">
    <location>
        <position position="161"/>
    </location>
</feature>
<evidence type="ECO:0000256" key="1">
    <source>
        <dbReference type="ARBA" id="ARBA00010759"/>
    </source>
</evidence>
<name>A0A7G9RY49_9FIRM</name>
<dbReference type="PANTHER" id="PTHR10458:SF8">
    <property type="entry name" value="PEPTIDE DEFORMYLASE 2"/>
    <property type="match status" value="1"/>
</dbReference>
<organism evidence="7 8">
    <name type="scientific">Erysipelothrix inopinata</name>
    <dbReference type="NCBI Taxonomy" id="225084"/>
    <lineage>
        <taxon>Bacteria</taxon>
        <taxon>Bacillati</taxon>
        <taxon>Bacillota</taxon>
        <taxon>Erysipelotrichia</taxon>
        <taxon>Erysipelotrichales</taxon>
        <taxon>Erysipelotrichaceae</taxon>
        <taxon>Erysipelothrix</taxon>
    </lineage>
</organism>
<dbReference type="PIRSF" id="PIRSF004749">
    <property type="entry name" value="Pep_def"/>
    <property type="match status" value="1"/>
</dbReference>
<dbReference type="FunFam" id="3.90.45.10:FF:000002">
    <property type="entry name" value="Peptide deformylase"/>
    <property type="match status" value="1"/>
</dbReference>
<dbReference type="Pfam" id="PF01327">
    <property type="entry name" value="Pep_deformylase"/>
    <property type="match status" value="1"/>
</dbReference>
<keyword evidence="5 6" id="KW-0408">Iron</keyword>
<evidence type="ECO:0000313" key="8">
    <source>
        <dbReference type="Proteomes" id="UP000515928"/>
    </source>
</evidence>
<dbReference type="CDD" id="cd00487">
    <property type="entry name" value="Pep_deformylase"/>
    <property type="match status" value="1"/>
</dbReference>
<feature type="binding site" evidence="6">
    <location>
        <position position="116"/>
    </location>
    <ligand>
        <name>Fe cation</name>
        <dbReference type="ChEBI" id="CHEBI:24875"/>
    </ligand>
</feature>
<dbReference type="InterPro" id="IPR036821">
    <property type="entry name" value="Peptide_deformylase_sf"/>
</dbReference>
<dbReference type="NCBIfam" id="TIGR00079">
    <property type="entry name" value="pept_deformyl"/>
    <property type="match status" value="1"/>
</dbReference>
<protein>
    <recommendedName>
        <fullName evidence="6">Peptide deformylase</fullName>
        <shortName evidence="6">PDF</shortName>
        <ecNumber evidence="6">3.5.1.88</ecNumber>
    </recommendedName>
    <alternativeName>
        <fullName evidence="6">Polypeptide deformylase</fullName>
    </alternativeName>
</protein>
<dbReference type="PANTHER" id="PTHR10458">
    <property type="entry name" value="PEPTIDE DEFORMYLASE"/>
    <property type="match status" value="1"/>
</dbReference>
<evidence type="ECO:0000256" key="6">
    <source>
        <dbReference type="HAMAP-Rule" id="MF_00163"/>
    </source>
</evidence>
<proteinExistence type="inferred from homology"/>
<evidence type="ECO:0000256" key="4">
    <source>
        <dbReference type="ARBA" id="ARBA00022917"/>
    </source>
</evidence>
<keyword evidence="8" id="KW-1185">Reference proteome</keyword>
<evidence type="ECO:0000256" key="2">
    <source>
        <dbReference type="ARBA" id="ARBA00022723"/>
    </source>
</evidence>
<comment type="cofactor">
    <cofactor evidence="6">
        <name>Fe(2+)</name>
        <dbReference type="ChEBI" id="CHEBI:29033"/>
    </cofactor>
    <text evidence="6">Binds 1 Fe(2+) ion.</text>
</comment>
<feature type="binding site" evidence="6">
    <location>
        <position position="160"/>
    </location>
    <ligand>
        <name>Fe cation</name>
        <dbReference type="ChEBI" id="CHEBI:24875"/>
    </ligand>
</feature>
<keyword evidence="3 6" id="KW-0378">Hydrolase</keyword>
<feature type="binding site" evidence="6">
    <location>
        <position position="164"/>
    </location>
    <ligand>
        <name>Fe cation</name>
        <dbReference type="ChEBI" id="CHEBI:24875"/>
    </ligand>
</feature>
<sequence>MNRITMDNIVQDPNPVLRQKAEWVSFPLQSDDIEAIEAMIQYVNDSRDDELAEKYNLQPANGIAAPQIGISKQMTVVVVEVPTKDGGVTEVSYALINPKIVSHAVKQAALSYGEGCLSISEEHPGLVRRAQRITIEAYDYITKKDVRIVAKDMLAIVLQHEIDHLNGVLFYDHIDQNNLWVAEEGLKIIE</sequence>
<evidence type="ECO:0000256" key="5">
    <source>
        <dbReference type="ARBA" id="ARBA00023004"/>
    </source>
</evidence>
<dbReference type="GO" id="GO:0046872">
    <property type="term" value="F:metal ion binding"/>
    <property type="evidence" value="ECO:0007669"/>
    <property type="project" value="UniProtKB-KW"/>
</dbReference>
<gene>
    <name evidence="6" type="primary">def</name>
    <name evidence="7" type="ORF">H9L01_09150</name>
</gene>
<evidence type="ECO:0000256" key="3">
    <source>
        <dbReference type="ARBA" id="ARBA00022801"/>
    </source>
</evidence>
<dbReference type="AlphaFoldDB" id="A0A7G9RY49"/>
<reference evidence="7 8" key="1">
    <citation type="submission" date="2020-08" db="EMBL/GenBank/DDBJ databases">
        <title>Genome sequence of Erysipelothrix inopinata DSM 15511T.</title>
        <authorList>
            <person name="Hyun D.-W."/>
            <person name="Bae J.-W."/>
        </authorList>
    </citation>
    <scope>NUCLEOTIDE SEQUENCE [LARGE SCALE GENOMIC DNA]</scope>
    <source>
        <strain evidence="7 8">DSM 15511</strain>
    </source>
</reference>
<accession>A0A7G9RY49</accession>
<comment type="similarity">
    <text evidence="1 6">Belongs to the polypeptide deformylase family.</text>
</comment>
<dbReference type="GO" id="GO:0006412">
    <property type="term" value="P:translation"/>
    <property type="evidence" value="ECO:0007669"/>
    <property type="project" value="UniProtKB-UniRule"/>
</dbReference>
<evidence type="ECO:0000313" key="7">
    <source>
        <dbReference type="EMBL" id="QNN60524.1"/>
    </source>
</evidence>
<comment type="function">
    <text evidence="6">Removes the formyl group from the N-terminal Met of newly synthesized proteins. Requires at least a dipeptide for an efficient rate of reaction. N-terminal L-methionine is a prerequisite for activity but the enzyme has broad specificity at other positions.</text>
</comment>
<keyword evidence="2 6" id="KW-0479">Metal-binding</keyword>
<dbReference type="EC" id="3.5.1.88" evidence="6"/>
<dbReference type="GO" id="GO:0042586">
    <property type="term" value="F:peptide deformylase activity"/>
    <property type="evidence" value="ECO:0007669"/>
    <property type="project" value="UniProtKB-UniRule"/>
</dbReference>
<dbReference type="KEGG" id="eio:H9L01_09150"/>